<feature type="region of interest" description="Disordered" evidence="1">
    <location>
        <begin position="2506"/>
        <end position="2542"/>
    </location>
</feature>
<feature type="region of interest" description="Disordered" evidence="1">
    <location>
        <begin position="1065"/>
        <end position="1143"/>
    </location>
</feature>
<dbReference type="RefSeq" id="XP_016607778.1">
    <property type="nucleotide sequence ID" value="XM_016753346.1"/>
</dbReference>
<dbReference type="Pfam" id="PF25038">
    <property type="entry name" value="Csf1_C"/>
    <property type="match status" value="1"/>
</dbReference>
<dbReference type="GeneID" id="27688520"/>
<protein>
    <submittedName>
        <fullName evidence="4">Uncharacterized protein</fullName>
    </submittedName>
</protein>
<dbReference type="eggNOG" id="KOG3596">
    <property type="taxonomic scope" value="Eukaryota"/>
</dbReference>
<dbReference type="PANTHER" id="PTHR32085">
    <property type="entry name" value="PROTEIN CSF1"/>
    <property type="match status" value="1"/>
</dbReference>
<dbReference type="VEuPathDB" id="FungiDB:SPPG_05118"/>
<dbReference type="OrthoDB" id="10051416at2759"/>
<dbReference type="GO" id="GO:0006113">
    <property type="term" value="P:fermentation"/>
    <property type="evidence" value="ECO:0007669"/>
    <property type="project" value="InterPro"/>
</dbReference>
<feature type="compositionally biased region" description="Basic and acidic residues" evidence="1">
    <location>
        <begin position="1094"/>
        <end position="1111"/>
    </location>
</feature>
<name>A0A0L0HG17_SPIPD</name>
<evidence type="ECO:0000256" key="1">
    <source>
        <dbReference type="SAM" id="MobiDB-lite"/>
    </source>
</evidence>
<feature type="domain" description="Csf1 N-terminal" evidence="2">
    <location>
        <begin position="46"/>
        <end position="737"/>
    </location>
</feature>
<dbReference type="InterPro" id="IPR048636">
    <property type="entry name" value="Csf1_N"/>
</dbReference>
<feature type="region of interest" description="Disordered" evidence="1">
    <location>
        <begin position="1161"/>
        <end position="1187"/>
    </location>
</feature>
<dbReference type="EMBL" id="KQ257457">
    <property type="protein sequence ID" value="KNC99738.1"/>
    <property type="molecule type" value="Genomic_DNA"/>
</dbReference>
<keyword evidence="5" id="KW-1185">Reference proteome</keyword>
<evidence type="ECO:0000259" key="2">
    <source>
        <dbReference type="Pfam" id="PF21678"/>
    </source>
</evidence>
<dbReference type="GO" id="GO:0016020">
    <property type="term" value="C:membrane"/>
    <property type="evidence" value="ECO:0007669"/>
    <property type="project" value="InterPro"/>
</dbReference>
<feature type="compositionally biased region" description="Polar residues" evidence="1">
    <location>
        <begin position="1167"/>
        <end position="1176"/>
    </location>
</feature>
<dbReference type="Pfam" id="PF21678">
    <property type="entry name" value="Csf1_N"/>
    <property type="match status" value="1"/>
</dbReference>
<feature type="region of interest" description="Disordered" evidence="1">
    <location>
        <begin position="3276"/>
        <end position="3349"/>
    </location>
</feature>
<dbReference type="Proteomes" id="UP000053201">
    <property type="component" value="Unassembled WGS sequence"/>
</dbReference>
<feature type="compositionally biased region" description="Basic and acidic residues" evidence="1">
    <location>
        <begin position="1072"/>
        <end position="1083"/>
    </location>
</feature>
<proteinExistence type="predicted"/>
<dbReference type="InterPro" id="IPR056779">
    <property type="entry name" value="Csf1_C"/>
</dbReference>
<feature type="compositionally biased region" description="Basic and acidic residues" evidence="1">
    <location>
        <begin position="2512"/>
        <end position="2521"/>
    </location>
</feature>
<feature type="domain" description="Csf1 C-terminal region" evidence="3">
    <location>
        <begin position="2644"/>
        <end position="3007"/>
    </location>
</feature>
<dbReference type="InterPro" id="IPR029636">
    <property type="entry name" value="Csf1"/>
</dbReference>
<dbReference type="OMA" id="YGLEWFI"/>
<evidence type="ECO:0000313" key="4">
    <source>
        <dbReference type="EMBL" id="KNC99738.1"/>
    </source>
</evidence>
<sequence length="3417" mass="382850">MSQTFPEFPLPFGNFNQDDPNGKNDSELSARRCHLLTSSTQSSSGQSVQFAPLSGKVLFRNLRYYSRNQSISVLRGHITFRYWVSRVRKGGDTAASGSQELPCRIRLRLDGLEWFIYNRTAAYEHLQSVLERSGAAPPAGPTRSENISVNITEDFPSNTPKDMGFRWFLPIDIAATTGAITMGLPDLPSIFIIHYKEAVGVYEAVKSRSLHDFYRTDLNLSVKKVKFSMMTNVDYREPVLNQAARIRSHNIRRPWYRKLAAFLGGGIIWGGMKDEEIPLQEAERHWAGLSRYKVSNVPLLKRRRFEEYAKVTNVLDCRRLELRYYVDIPGPVPRDSIKQELSRDSQKEENDVGNGDLPPEWGLDLTVTDGQLHYGPWTDRQRRIMQSFFFPYSYRNLEKTETLVPGETRVFVAMKVLMKFEGETALRIPFREQSKDWKFYDDTISDDDGNENVKVGSTGRPYAWIDLKAKGTSSVDIIVPFIQGENGYSTNVNVALEDLSMLTSLNYSVLLAAQSVRLDCQMENPLRWNGERTWLFTVALNAAQLFLLRDHVTLITDLIRDWTSGPATSLEYFVPMEYKIKFNLIDFELIFCVNQNNVINQPNDLNDNVYLIVSGPRLRFDVSMPFLHFEEDATIVGFQVESKKTRVRMSFPASHTIGAYLTEEARNVGTVGHLAIEASYRFCNTYKLGNVDSLAMNVEASSVHATIFGFLITHLVYFKENYMGDFNNFVTSDEFRNRTADPTMAETAWRKQEAAKGKSNLFEVHITVVVQNAVAILPENLYDVQEASVLTINEIQVENRNNDHYHDVQINLRPIHWSRTQIVASVVQPNPVEDRNFLRAQDITVRGHRLFGRPPRGAVYAVDWRLTVGQIVGELQPFSLPAIQQALECFSFHYADMDNLLVAPQPLPDITTVQVVLTSIEISVWGQGSVSSLHLAHGLRLQMDNFICANWSERVFVEVPDILIRCLAVTKDKEDGSAANGDYSWVEVLNGRTALSVCIYRQMPNWTEAQARQMDFIKTQDDATQRCTFLYNQGDVNNGRRRQEVRSADDTHWLPYLPLFTPPFKVTPHQSTPREESPVRDIFADTTSSGWSDRAADSDSDGSRDLDEPSDHSPLADSDTWQTFTDQEPSGVPHQSFQQPAVSRSIPYRSYLKRFNIDTSHRDSLGRSPTMTQFTSVDPEDGETTDADDFYMERPFHRAMRKYRRGEAKAPENSDSEERKMVTVDFSGPLRFLITPIFLRIVQEALENLGSRPLRPESMMDAFQREYTNSLIQIFAYQYTSSSIFVSAPTVHIHCIQDMLLPDVTSFLHDDLPLRYELSDRLLCSFDIVVTGVTGRVKTTTKNPTAAFREPQQNEAKFVVDVERVATKLRFVGNMNAAGIVGIPSAKQHARATPAEGALEGVPVVLDLLAEKIQWEGHLDWRSDLKPGEQDGSSMKISTKDLSVVSINETIEIMFGAIFKWVTFGTDVSKLASEFRARRRKELQKLVSLVAEKAYHSQISGDPVFLTHPSTLWLLGNRRHQNDSGWKLLAHLRYCLRALPHLVKEEMCRQLGNSMDADAKLMYVSILRYLGAWRQWEVSDLSSTPLLRGLYNVKPPVPCTATATNMETLSRILNWKGMLDVARLDITIIEFQNDDSSIMVGPIVMSGKSRVCDRDVPDLSAECDFGSDIDAQLGNLNGSRSQSGCGHLDVRCRARIERIDTVVNPNLFGFVRHFLRVHRWFQARLESSERSHAAQKQGDILASLGSASETTLLRGLPVVFFGTGLVTRFSITAAAHNLVAQATLRNIQACSMHLTNKRTQDIYEEQREPLYEPGHLLHNTVVTVADVNVTMYERTVRAGKLQDTATLISLELGEISGTASVSQSSSTDSRGSVVHPSEILSLATVIRYAGLRLPRSLLKLHTFLEKWGDEDLPRYDFLFNRLVREWDSGQLDVPVEGLSRSTSSKIGNLSRPRFESIRLEFLLSHLSIQSDLLASLNFFYDAHNLLIGISQDDSPAALGGAPNMLKTRIGWEARLASHTVKFLARKTSSRTYIDEPSPDNQWTTFDLPTASSKGSVVHGASQTQTMPGESLETVRQPVPLQQSKRIEATLELDLIEASLDVSIIDQLITAQNVLGGELNDILEVFAFYSRKKAHSKRGASHQKEKVAGAIPRILYALKITVQGLRISAESPNSIIIFESDPLNGFVTNFPQSDVSTGSLELPTAIGADILSWRFVARRFSLSLILNMPNWQQWRTNARAKMHPLAYVLMGLTVQNYGPAETVARDFDNLEMLYIQVHKLHAVLQPTAMTSMAEAGVFYTKELDRRKQQKAKEIKRAKENTTRFLKGIRLPLSPERKDRSFFENRVILVKIRQIGAAIPLREHESNFSEILENAPPGLASRRNTMSGSGLDPLPAFLVSAKEIQLDSMRLKSAAGRITDLCFQFVPIFEAANDKHFSPSGHPNVNRIILQLINAEFHRTLEQDRNIIRVNSGIRGFELEVDATITEYLNQLNAIYVREREKVAQSLPVDECDDHSKPVTTKEELEEDDGHANHIETNGESTGGALHVSFEGRFEFEAGTCKLWSARNKERSAPAESPALSTSQLSSTGSASQRTGETSNGEDPCLHVLTLPGLTLLTVGRTIIGPSSKHASLGDDSLKGIHFELVIHPTHNVLHPDIVTFFRDVNANLKLGRILKHQEEIERGVNDSNQSLDKKPRNETETNPTFVAYQRHKITFYLRLSRTKVSLSCQPVSKVSCNFNLDEADFMFSFLPKGVSKDRTQYMSCTANILGTSGALRHAFSPEDCLNAEIPRVTFSVTMIERKHNRTYAIEIGVPSLIGNLNARHLQDFFLFQRMWLDHPSQFVFPSGNLASSPPEFDDDKQTQRSSLFSLGGDSVHSLTDHFNVAARINQIEFAMDLGQAIGKATVGLENVVVSGSVTKSTFGFEKKAGTFKCETIGVKSEGRFSGITSIDGVHFYLDARRPLRTNFAARSSFVGMEAALRVDHLGSQLQYQYERILIVHVSPLHGGLTDQWTLGDDGPELCSSADIKVDTFKAIMSRRTIPTLVHLAKRLHALIEEKRGIDSVSANTTNRGETVSSSPSTGSFLLRPQDRVRSPSSVDASIPSPTSISKPLHRASFAKSPWGPLVGRIRLVLGEAFVILTRYNFRDPDFAQIVSKRFEVYYEGSASAAHRAAESTSFELGGFNVKKGAAKPISQAEESMWSTAQWFAFMTAAATKNVFGVPSTKIKLATETFLEEPKVEFSFRTDFGGPIDVALNFGLYKYLQDLVQLYQKAVARSESTKSENASRTTGPSPTNGGPSPLSGAPTKFGVSTASLVSQSSNDGAAPLAAKVGSPGDAKANAPPDRAGDERDKVQFVRTGDMVFEPQLKVTGDATPWEWVEWLGVHKEKVPRLLYEQVTMNFAEFLDTLTKFREMTAID</sequence>
<feature type="region of interest" description="Disordered" evidence="1">
    <location>
        <begin position="2570"/>
        <end position="2603"/>
    </location>
</feature>
<feature type="region of interest" description="Disordered" evidence="1">
    <location>
        <begin position="336"/>
        <end position="360"/>
    </location>
</feature>
<dbReference type="PANTHER" id="PTHR32085:SF3">
    <property type="entry name" value="PROTEIN CSF1"/>
    <property type="match status" value="1"/>
</dbReference>
<reference evidence="4 5" key="1">
    <citation type="submission" date="2009-08" db="EMBL/GenBank/DDBJ databases">
        <title>The Genome Sequence of Spizellomyces punctatus strain DAOM BR117.</title>
        <authorList>
            <consortium name="The Broad Institute Genome Sequencing Platform"/>
            <person name="Russ C."/>
            <person name="Cuomo C."/>
            <person name="Shea T."/>
            <person name="Young S.K."/>
            <person name="Zeng Q."/>
            <person name="Koehrsen M."/>
            <person name="Haas B."/>
            <person name="Borodovsky M."/>
            <person name="Guigo R."/>
            <person name="Alvarado L."/>
            <person name="Berlin A."/>
            <person name="Bochicchio J."/>
            <person name="Borenstein D."/>
            <person name="Chapman S."/>
            <person name="Chen Z."/>
            <person name="Engels R."/>
            <person name="Freedman E."/>
            <person name="Gellesch M."/>
            <person name="Goldberg J."/>
            <person name="Griggs A."/>
            <person name="Gujja S."/>
            <person name="Heiman D."/>
            <person name="Hepburn T."/>
            <person name="Howarth C."/>
            <person name="Jen D."/>
            <person name="Larson L."/>
            <person name="Lewis B."/>
            <person name="Mehta T."/>
            <person name="Park D."/>
            <person name="Pearson M."/>
            <person name="Roberts A."/>
            <person name="Saif S."/>
            <person name="Shenoy N."/>
            <person name="Sisk P."/>
            <person name="Stolte C."/>
            <person name="Sykes S."/>
            <person name="Thomson T."/>
            <person name="Walk T."/>
            <person name="White J."/>
            <person name="Yandava C."/>
            <person name="Burger G."/>
            <person name="Gray M.W."/>
            <person name="Holland P.W.H."/>
            <person name="King N."/>
            <person name="Lang F.B.F."/>
            <person name="Roger A.J."/>
            <person name="Ruiz-Trillo I."/>
            <person name="Lander E."/>
            <person name="Nusbaum C."/>
        </authorList>
    </citation>
    <scope>NUCLEOTIDE SEQUENCE [LARGE SCALE GENOMIC DNA]</scope>
    <source>
        <strain evidence="4 5">DAOM BR117</strain>
    </source>
</reference>
<feature type="compositionally biased region" description="Basic and acidic residues" evidence="1">
    <location>
        <begin position="336"/>
        <end position="350"/>
    </location>
</feature>
<gene>
    <name evidence="4" type="ORF">SPPG_05118</name>
</gene>
<feature type="region of interest" description="Disordered" evidence="1">
    <location>
        <begin position="3064"/>
        <end position="3104"/>
    </location>
</feature>
<accession>A0A0L0HG17</accession>
<organism evidence="4 5">
    <name type="scientific">Spizellomyces punctatus (strain DAOM BR117)</name>
    <dbReference type="NCBI Taxonomy" id="645134"/>
    <lineage>
        <taxon>Eukaryota</taxon>
        <taxon>Fungi</taxon>
        <taxon>Fungi incertae sedis</taxon>
        <taxon>Chytridiomycota</taxon>
        <taxon>Chytridiomycota incertae sedis</taxon>
        <taxon>Chytridiomycetes</taxon>
        <taxon>Spizellomycetales</taxon>
        <taxon>Spizellomycetaceae</taxon>
        <taxon>Spizellomyces</taxon>
    </lineage>
</organism>
<feature type="compositionally biased region" description="Polar residues" evidence="1">
    <location>
        <begin position="3064"/>
        <end position="3082"/>
    </location>
</feature>
<dbReference type="InParanoid" id="A0A0L0HG17"/>
<feature type="compositionally biased region" description="Polar residues" evidence="1">
    <location>
        <begin position="3093"/>
        <end position="3104"/>
    </location>
</feature>
<evidence type="ECO:0000259" key="3">
    <source>
        <dbReference type="Pfam" id="PF25038"/>
    </source>
</evidence>
<feature type="compositionally biased region" description="Polar residues" evidence="1">
    <location>
        <begin position="1119"/>
        <end position="1142"/>
    </location>
</feature>
<feature type="compositionally biased region" description="Low complexity" evidence="1">
    <location>
        <begin position="2577"/>
        <end position="2591"/>
    </location>
</feature>
<feature type="compositionally biased region" description="Acidic residues" evidence="1">
    <location>
        <begin position="1178"/>
        <end position="1187"/>
    </location>
</feature>
<feature type="compositionally biased region" description="Low complexity" evidence="1">
    <location>
        <begin position="3285"/>
        <end position="3302"/>
    </location>
</feature>
<feature type="compositionally biased region" description="Polar residues" evidence="1">
    <location>
        <begin position="3308"/>
        <end position="3321"/>
    </location>
</feature>
<evidence type="ECO:0000313" key="5">
    <source>
        <dbReference type="Proteomes" id="UP000053201"/>
    </source>
</evidence>